<dbReference type="AlphaFoldDB" id="A0A6A4ZCH9"/>
<protein>
    <recommendedName>
        <fullName evidence="3">DDE Tnp4 domain-containing protein</fullName>
    </recommendedName>
</protein>
<dbReference type="Pfam" id="PF13359">
    <property type="entry name" value="DDE_Tnp_4"/>
    <property type="match status" value="1"/>
</dbReference>
<proteinExistence type="predicted"/>
<dbReference type="GO" id="GO:0046872">
    <property type="term" value="F:metal ion binding"/>
    <property type="evidence" value="ECO:0007669"/>
    <property type="project" value="UniProtKB-KW"/>
</dbReference>
<evidence type="ECO:0000259" key="3">
    <source>
        <dbReference type="Pfam" id="PF13359"/>
    </source>
</evidence>
<reference evidence="4 5" key="1">
    <citation type="submission" date="2019-06" db="EMBL/GenBank/DDBJ databases">
        <title>Genomics analysis of Aphanomyces spp. identifies a new class of oomycete effector associated with host adaptation.</title>
        <authorList>
            <person name="Gaulin E."/>
        </authorList>
    </citation>
    <scope>NUCLEOTIDE SEQUENCE [LARGE SCALE GENOMIC DNA]</scope>
    <source>
        <strain evidence="4 5">E</strain>
    </source>
</reference>
<feature type="domain" description="DDE Tnp4" evidence="3">
    <location>
        <begin position="152"/>
        <end position="308"/>
    </location>
</feature>
<evidence type="ECO:0000313" key="5">
    <source>
        <dbReference type="Proteomes" id="UP000469452"/>
    </source>
</evidence>
<dbReference type="PANTHER" id="PTHR34615:SF1">
    <property type="entry name" value="PX DOMAIN-CONTAINING PROTEIN"/>
    <property type="match status" value="1"/>
</dbReference>
<name>A0A6A4ZCH9_APHAT</name>
<organism evidence="4 5">
    <name type="scientific">Aphanomyces astaci</name>
    <name type="common">Crayfish plague agent</name>
    <dbReference type="NCBI Taxonomy" id="112090"/>
    <lineage>
        <taxon>Eukaryota</taxon>
        <taxon>Sar</taxon>
        <taxon>Stramenopiles</taxon>
        <taxon>Oomycota</taxon>
        <taxon>Saprolegniomycetes</taxon>
        <taxon>Saprolegniales</taxon>
        <taxon>Verrucalvaceae</taxon>
        <taxon>Aphanomyces</taxon>
    </lineage>
</organism>
<keyword evidence="2" id="KW-0479">Metal-binding</keyword>
<comment type="cofactor">
    <cofactor evidence="1">
        <name>a divalent metal cation</name>
        <dbReference type="ChEBI" id="CHEBI:60240"/>
    </cofactor>
</comment>
<dbReference type="InterPro" id="IPR027806">
    <property type="entry name" value="HARBI1_dom"/>
</dbReference>
<evidence type="ECO:0000256" key="2">
    <source>
        <dbReference type="ARBA" id="ARBA00022723"/>
    </source>
</evidence>
<sequence>MSLRLKLALLRRSPPTSQLTIPNVTFTLDSYSDADCVEKFRFSKTTLRNLVVFLRIPHRITTVERTACTGVEALCILLRRFAVPDRWSDLMAMFGRSRSGLCNIFLHVLDHIYAQFAEVIFLDRDRISNQLEALSQAVANKGGEVQNVWAFIDGTVRECCRPDGDERQRTVFNGHKRRHAVKYQTLVTPDGIISHAFGPIEGRRHDLTILRQSKLESVIAADTRFRGFVIYGDPAYGYSDQLASPFGGARLTAAQREVNKSMSRVRISVEWSFGQVLQYWPIVDFKKKLRIGNSPIAKMYKVAVLLTNCITCDRGRNTNSAYFGLPPPTLEEYLHVNM</sequence>
<gene>
    <name evidence="4" type="ORF">AaE_013168</name>
</gene>
<dbReference type="Proteomes" id="UP000469452">
    <property type="component" value="Unassembled WGS sequence"/>
</dbReference>
<comment type="caution">
    <text evidence="4">The sequence shown here is derived from an EMBL/GenBank/DDBJ whole genome shotgun (WGS) entry which is preliminary data.</text>
</comment>
<evidence type="ECO:0000313" key="4">
    <source>
        <dbReference type="EMBL" id="KAF0708555.1"/>
    </source>
</evidence>
<evidence type="ECO:0000256" key="1">
    <source>
        <dbReference type="ARBA" id="ARBA00001968"/>
    </source>
</evidence>
<dbReference type="EMBL" id="VJMI01019018">
    <property type="protein sequence ID" value="KAF0708555.1"/>
    <property type="molecule type" value="Genomic_DNA"/>
</dbReference>
<dbReference type="PANTHER" id="PTHR34615">
    <property type="entry name" value="PX DOMAIN-CONTAINING PROTEIN"/>
    <property type="match status" value="1"/>
</dbReference>
<accession>A0A6A4ZCH9</accession>
<dbReference type="VEuPathDB" id="FungiDB:H257_03442"/>